<evidence type="ECO:0000256" key="1">
    <source>
        <dbReference type="SAM" id="Phobius"/>
    </source>
</evidence>
<organism evidence="2 3">
    <name type="scientific">Elizabethkingia miricola</name>
    <name type="common">Chryseobacterium miricola</name>
    <dbReference type="NCBI Taxonomy" id="172045"/>
    <lineage>
        <taxon>Bacteria</taxon>
        <taxon>Pseudomonadati</taxon>
        <taxon>Bacteroidota</taxon>
        <taxon>Flavobacteriia</taxon>
        <taxon>Flavobacteriales</taxon>
        <taxon>Weeksellaceae</taxon>
        <taxon>Elizabethkingia</taxon>
    </lineage>
</organism>
<dbReference type="RefSeq" id="WP_059344268.1">
    <property type="nucleotide sequence ID" value="NZ_CP140570.1"/>
</dbReference>
<proteinExistence type="predicted"/>
<comment type="caution">
    <text evidence="2">The sequence shown here is derived from an EMBL/GenBank/DDBJ whole genome shotgun (WGS) entry which is preliminary data.</text>
</comment>
<gene>
    <name evidence="2" type="ORF">ATB95_06495</name>
</gene>
<keyword evidence="1" id="KW-0812">Transmembrane</keyword>
<dbReference type="EMBL" id="LNOI01000001">
    <property type="protein sequence ID" value="KUY20550.1"/>
    <property type="molecule type" value="Genomic_DNA"/>
</dbReference>
<protein>
    <submittedName>
        <fullName evidence="2">Uncharacterized protein</fullName>
    </submittedName>
</protein>
<feature type="transmembrane region" description="Helical" evidence="1">
    <location>
        <begin position="48"/>
        <end position="68"/>
    </location>
</feature>
<dbReference type="Proteomes" id="UP000064412">
    <property type="component" value="Unassembled WGS sequence"/>
</dbReference>
<accession>A0ABD4DQB4</accession>
<keyword evidence="1" id="KW-1133">Transmembrane helix</keyword>
<sequence length="271" mass="31239">MKKETQPQVIEKTNNKKEMLIGLIPSALTLLLFGLCYIIPSIPEKMKLTVALLIYFGLTIIVFIISLFRSPNKFTMSWAIPLVIFTLFMESDIVWQRELLWNKNYTIIYIINTLIILFFITVLCHSNKIRIKTVILEFIQKTEPLYKKIIAVLNAFILIAVSLWIIDKITCTAIYYMPQKEVHYSAEITSTGTVHGKYYHHRYWNIELSNGKKEVFWVYAAANTETGYTCSTIHDPDPGSVLYLSGKQNFLGFSYQKVDSIIGKEGKKICP</sequence>
<feature type="transmembrane region" description="Helical" evidence="1">
    <location>
        <begin position="20"/>
        <end position="42"/>
    </location>
</feature>
<feature type="transmembrane region" description="Helical" evidence="1">
    <location>
        <begin position="107"/>
        <end position="124"/>
    </location>
</feature>
<name>A0ABD4DQB4_ELIMR</name>
<evidence type="ECO:0000313" key="3">
    <source>
        <dbReference type="Proteomes" id="UP000064412"/>
    </source>
</evidence>
<keyword evidence="1" id="KW-0472">Membrane</keyword>
<reference evidence="2 3" key="1">
    <citation type="submission" date="2015-11" db="EMBL/GenBank/DDBJ databases">
        <authorList>
            <person name="Nicholson A.C."/>
            <person name="Humrighouse B.W."/>
            <person name="Graziano J."/>
            <person name="Lasker B."/>
            <person name="Whitney A.M."/>
            <person name="Mcquiston J.R."/>
        </authorList>
    </citation>
    <scope>NUCLEOTIDE SEQUENCE [LARGE SCALE GENOMIC DNA]</scope>
    <source>
        <strain evidence="2 3">G4071</strain>
    </source>
</reference>
<evidence type="ECO:0000313" key="2">
    <source>
        <dbReference type="EMBL" id="KUY20550.1"/>
    </source>
</evidence>
<feature type="transmembrane region" description="Helical" evidence="1">
    <location>
        <begin position="75"/>
        <end position="95"/>
    </location>
</feature>
<dbReference type="AlphaFoldDB" id="A0ABD4DQB4"/>
<feature type="transmembrane region" description="Helical" evidence="1">
    <location>
        <begin position="145"/>
        <end position="166"/>
    </location>
</feature>